<organism evidence="1 2">
    <name type="scientific">Sulfurimicrobium lacus</name>
    <dbReference type="NCBI Taxonomy" id="2715678"/>
    <lineage>
        <taxon>Bacteria</taxon>
        <taxon>Pseudomonadati</taxon>
        <taxon>Pseudomonadota</taxon>
        <taxon>Betaproteobacteria</taxon>
        <taxon>Nitrosomonadales</taxon>
        <taxon>Sulfuricellaceae</taxon>
        <taxon>Sulfurimicrobium</taxon>
    </lineage>
</organism>
<gene>
    <name evidence="1" type="ORF">SKTS_13990</name>
</gene>
<dbReference type="RefSeq" id="WP_198420443.1">
    <property type="nucleotide sequence ID" value="NZ_AP022853.1"/>
</dbReference>
<dbReference type="SUPFAM" id="SSF56399">
    <property type="entry name" value="ADP-ribosylation"/>
    <property type="match status" value="1"/>
</dbReference>
<accession>A0A6F8V9J6</accession>
<keyword evidence="2" id="KW-1185">Reference proteome</keyword>
<sequence>MANPWALYQRSPSFVLGFHGTEKSLVDEVIAGKTTHLKKSDGKYEWLGHGVYFWENDPQRGLEWANSGNAKKKIENPAVVGAVIDLGRCLDLTTRMGLDEVAEAYATLHDSYAKAGLPLPLNTGGTDQFKRELDCQVIQTLHLYRQENGLPPYDSVRAPFQEADPLYEGAGFRIRNHIQLAIINTDCIKGYFRPIMSA</sequence>
<evidence type="ECO:0000313" key="2">
    <source>
        <dbReference type="Proteomes" id="UP000502260"/>
    </source>
</evidence>
<evidence type="ECO:0000313" key="1">
    <source>
        <dbReference type="EMBL" id="BCB26513.1"/>
    </source>
</evidence>
<dbReference type="KEGG" id="slac:SKTS_13990"/>
<protein>
    <submittedName>
        <fullName evidence="1">Uncharacterized protein</fullName>
    </submittedName>
</protein>
<proteinExistence type="predicted"/>
<name>A0A6F8V9J6_9PROT</name>
<dbReference type="AlphaFoldDB" id="A0A6F8V9J6"/>
<reference evidence="2" key="1">
    <citation type="submission" date="2020-03" db="EMBL/GenBank/DDBJ databases">
        <title>Complete genome sequence of sulfur-oxidizing bacterium skT11.</title>
        <authorList>
            <person name="Kanda M."/>
            <person name="Kojima H."/>
            <person name="Fukui M."/>
        </authorList>
    </citation>
    <scope>NUCLEOTIDE SEQUENCE [LARGE SCALE GENOMIC DNA]</scope>
    <source>
        <strain evidence="2">skT11</strain>
    </source>
</reference>
<dbReference type="Proteomes" id="UP000502260">
    <property type="component" value="Chromosome"/>
</dbReference>
<dbReference type="EMBL" id="AP022853">
    <property type="protein sequence ID" value="BCB26513.1"/>
    <property type="molecule type" value="Genomic_DNA"/>
</dbReference>